<evidence type="ECO:0000313" key="3">
    <source>
        <dbReference type="Proteomes" id="UP000217790"/>
    </source>
</evidence>
<dbReference type="OrthoDB" id="3219336at2759"/>
<organism evidence="2 3">
    <name type="scientific">Armillaria gallica</name>
    <name type="common">Bulbous honey fungus</name>
    <name type="synonym">Armillaria bulbosa</name>
    <dbReference type="NCBI Taxonomy" id="47427"/>
    <lineage>
        <taxon>Eukaryota</taxon>
        <taxon>Fungi</taxon>
        <taxon>Dikarya</taxon>
        <taxon>Basidiomycota</taxon>
        <taxon>Agaricomycotina</taxon>
        <taxon>Agaricomycetes</taxon>
        <taxon>Agaricomycetidae</taxon>
        <taxon>Agaricales</taxon>
        <taxon>Marasmiineae</taxon>
        <taxon>Physalacriaceae</taxon>
        <taxon>Armillaria</taxon>
    </lineage>
</organism>
<evidence type="ECO:0000313" key="2">
    <source>
        <dbReference type="EMBL" id="PBK83824.1"/>
    </source>
</evidence>
<keyword evidence="1" id="KW-0175">Coiled coil</keyword>
<feature type="coiled-coil region" evidence="1">
    <location>
        <begin position="33"/>
        <end position="103"/>
    </location>
</feature>
<protein>
    <submittedName>
        <fullName evidence="2">Uncharacterized protein</fullName>
    </submittedName>
</protein>
<dbReference type="InParanoid" id="A0A2H3CR02"/>
<proteinExistence type="predicted"/>
<dbReference type="EMBL" id="KZ293703">
    <property type="protein sequence ID" value="PBK83824.1"/>
    <property type="molecule type" value="Genomic_DNA"/>
</dbReference>
<gene>
    <name evidence="2" type="ORF">ARMGADRAFT_1037639</name>
</gene>
<sequence length="165" mass="18839">MFSNMDGMVPSLRRLMERIIHHQHFPYGPKSELDLLRMRVGELLEEVDDLKDELKEVKEQAGASQNEAASANRQEQYRMRQQVRDLEDEITALQEENIQAGRHSREGVAECRENRQVCDGLDCGWYWLALVLLNLLGLISKGNEFTNRNGMCNTFAAIAADCATI</sequence>
<keyword evidence="3" id="KW-1185">Reference proteome</keyword>
<dbReference type="AlphaFoldDB" id="A0A2H3CR02"/>
<reference evidence="3" key="1">
    <citation type="journal article" date="2017" name="Nat. Ecol. Evol.">
        <title>Genome expansion and lineage-specific genetic innovations in the forest pathogenic fungi Armillaria.</title>
        <authorList>
            <person name="Sipos G."/>
            <person name="Prasanna A.N."/>
            <person name="Walter M.C."/>
            <person name="O'Connor E."/>
            <person name="Balint B."/>
            <person name="Krizsan K."/>
            <person name="Kiss B."/>
            <person name="Hess J."/>
            <person name="Varga T."/>
            <person name="Slot J."/>
            <person name="Riley R."/>
            <person name="Boka B."/>
            <person name="Rigling D."/>
            <person name="Barry K."/>
            <person name="Lee J."/>
            <person name="Mihaltcheva S."/>
            <person name="LaButti K."/>
            <person name="Lipzen A."/>
            <person name="Waldron R."/>
            <person name="Moloney N.M."/>
            <person name="Sperisen C."/>
            <person name="Kredics L."/>
            <person name="Vagvoelgyi C."/>
            <person name="Patrignani A."/>
            <person name="Fitzpatrick D."/>
            <person name="Nagy I."/>
            <person name="Doyle S."/>
            <person name="Anderson J.B."/>
            <person name="Grigoriev I.V."/>
            <person name="Gueldener U."/>
            <person name="Muensterkoetter M."/>
            <person name="Nagy L.G."/>
        </authorList>
    </citation>
    <scope>NUCLEOTIDE SEQUENCE [LARGE SCALE GENOMIC DNA]</scope>
    <source>
        <strain evidence="3">Ar21-2</strain>
    </source>
</reference>
<evidence type="ECO:0000256" key="1">
    <source>
        <dbReference type="SAM" id="Coils"/>
    </source>
</evidence>
<name>A0A2H3CR02_ARMGA</name>
<accession>A0A2H3CR02</accession>
<dbReference type="Proteomes" id="UP000217790">
    <property type="component" value="Unassembled WGS sequence"/>
</dbReference>